<dbReference type="AlphaFoldDB" id="A0A6C0H108"/>
<sequence length="304" mass="36492">MKFYKLKKNNDLFKFDSLEFLDDLNLTEESKNRLVEYLKSLIEEYDSKNDKEFMSIISEHLNIDNDKNIGNTIDIYTTNKKIYQMCYLEDSKDDINFLGTISNTKRKLINGDVFIFVNSLSTTKIDQKDKTLDYIKQENMSIDDLIEVILSNYFFTGLFFDGNNYGKFKFDNHLKILAPKQYHNIELKTLTFKRSDILNFTIDVFYDNDSNINKIKDKFNKKLGMFYLENFKNRIFIGIKSDNEKNYDSILDDYIQAIMNIYEKKIFDDDELRIPKELKYYDYQDNKKYTNKYIVFDNLYEKLI</sequence>
<proteinExistence type="predicted"/>
<protein>
    <submittedName>
        <fullName evidence="1">Uncharacterized protein</fullName>
    </submittedName>
</protein>
<name>A0A6C0H108_9ZZZZ</name>
<evidence type="ECO:0000313" key="1">
    <source>
        <dbReference type="EMBL" id="QHT74212.1"/>
    </source>
</evidence>
<organism evidence="1">
    <name type="scientific">viral metagenome</name>
    <dbReference type="NCBI Taxonomy" id="1070528"/>
    <lineage>
        <taxon>unclassified sequences</taxon>
        <taxon>metagenomes</taxon>
        <taxon>organismal metagenomes</taxon>
    </lineage>
</organism>
<reference evidence="1" key="1">
    <citation type="journal article" date="2020" name="Nature">
        <title>Giant virus diversity and host interactions through global metagenomics.</title>
        <authorList>
            <person name="Schulz F."/>
            <person name="Roux S."/>
            <person name="Paez-Espino D."/>
            <person name="Jungbluth S."/>
            <person name="Walsh D.A."/>
            <person name="Denef V.J."/>
            <person name="McMahon K.D."/>
            <person name="Konstantinidis K.T."/>
            <person name="Eloe-Fadrosh E.A."/>
            <person name="Kyrpides N.C."/>
            <person name="Woyke T."/>
        </authorList>
    </citation>
    <scope>NUCLEOTIDE SEQUENCE</scope>
    <source>
        <strain evidence="1">GVMAG-M-3300023179-4</strain>
    </source>
</reference>
<accession>A0A6C0H108</accession>
<dbReference type="EMBL" id="MN739842">
    <property type="protein sequence ID" value="QHT74212.1"/>
    <property type="molecule type" value="Genomic_DNA"/>
</dbReference>